<feature type="domain" description="Bulb-type lectin" evidence="14">
    <location>
        <begin position="26"/>
        <end position="146"/>
    </location>
</feature>
<dbReference type="CDD" id="cd00028">
    <property type="entry name" value="B_lectin"/>
    <property type="match status" value="1"/>
</dbReference>
<dbReference type="InterPro" id="IPR003609">
    <property type="entry name" value="Pan_app"/>
</dbReference>
<organism evidence="16 17">
    <name type="scientific">Citrus sinensis</name>
    <name type="common">Sweet orange</name>
    <name type="synonym">Citrus aurantium var. sinensis</name>
    <dbReference type="NCBI Taxonomy" id="2711"/>
    <lineage>
        <taxon>Eukaryota</taxon>
        <taxon>Viridiplantae</taxon>
        <taxon>Streptophyta</taxon>
        <taxon>Embryophyta</taxon>
        <taxon>Tracheophyta</taxon>
        <taxon>Spermatophyta</taxon>
        <taxon>Magnoliopsida</taxon>
        <taxon>eudicotyledons</taxon>
        <taxon>Gunneridae</taxon>
        <taxon>Pentapetalae</taxon>
        <taxon>rosids</taxon>
        <taxon>malvids</taxon>
        <taxon>Sapindales</taxon>
        <taxon>Rutaceae</taxon>
        <taxon>Aurantioideae</taxon>
        <taxon>Citrus</taxon>
    </lineage>
</organism>
<evidence type="ECO:0000256" key="10">
    <source>
        <dbReference type="ARBA" id="ARBA00048679"/>
    </source>
</evidence>
<evidence type="ECO:0000256" key="7">
    <source>
        <dbReference type="ARBA" id="ARBA00023157"/>
    </source>
</evidence>
<name>A0A067G3Y0_CITSI</name>
<reference evidence="16 17" key="1">
    <citation type="submission" date="2014-04" db="EMBL/GenBank/DDBJ databases">
        <authorList>
            <consortium name="International Citrus Genome Consortium"/>
            <person name="Gmitter F."/>
            <person name="Chen C."/>
            <person name="Farmerie W."/>
            <person name="Harkins T."/>
            <person name="Desany B."/>
            <person name="Mohiuddin M."/>
            <person name="Kodira C."/>
            <person name="Borodovsky M."/>
            <person name="Lomsadze A."/>
            <person name="Burns P."/>
            <person name="Jenkins J."/>
            <person name="Prochnik S."/>
            <person name="Shu S."/>
            <person name="Chapman J."/>
            <person name="Pitluck S."/>
            <person name="Schmutz J."/>
            <person name="Rokhsar D."/>
        </authorList>
    </citation>
    <scope>NUCLEOTIDE SEQUENCE</scope>
</reference>
<evidence type="ECO:0000256" key="2">
    <source>
        <dbReference type="ARBA" id="ARBA00022679"/>
    </source>
</evidence>
<keyword evidence="1 11" id="KW-0723">Serine/threonine-protein kinase</keyword>
<dbReference type="Gene3D" id="2.90.10.10">
    <property type="entry name" value="Bulb-type lectin domain"/>
    <property type="match status" value="1"/>
</dbReference>
<protein>
    <recommendedName>
        <fullName evidence="11">Receptor-like serine/threonine-protein kinase</fullName>
        <ecNumber evidence="11">2.7.11.1</ecNumber>
    </recommendedName>
</protein>
<keyword evidence="6 11" id="KW-0067">ATP-binding</keyword>
<dbReference type="SMART" id="SM00473">
    <property type="entry name" value="PAN_AP"/>
    <property type="match status" value="1"/>
</dbReference>
<evidence type="ECO:0000313" key="17">
    <source>
        <dbReference type="Proteomes" id="UP000027120"/>
    </source>
</evidence>
<gene>
    <name evidence="16" type="ORF">CISIN_1g036419mg</name>
</gene>
<dbReference type="InterPro" id="IPR024171">
    <property type="entry name" value="SRK-like_kinase"/>
</dbReference>
<accession>A0A067G3Y0</accession>
<evidence type="ECO:0000256" key="5">
    <source>
        <dbReference type="ARBA" id="ARBA00022777"/>
    </source>
</evidence>
<evidence type="ECO:0000256" key="8">
    <source>
        <dbReference type="ARBA" id="ARBA00023180"/>
    </source>
</evidence>
<dbReference type="CDD" id="cd01098">
    <property type="entry name" value="PAN_AP_plant"/>
    <property type="match status" value="1"/>
</dbReference>
<dbReference type="GO" id="GO:0004674">
    <property type="term" value="F:protein serine/threonine kinase activity"/>
    <property type="evidence" value="ECO:0000318"/>
    <property type="project" value="GO_Central"/>
</dbReference>
<dbReference type="Pfam" id="PF07714">
    <property type="entry name" value="PK_Tyr_Ser-Thr"/>
    <property type="match status" value="1"/>
</dbReference>
<keyword evidence="5 11" id="KW-0418">Kinase</keyword>
<dbReference type="PIRSF" id="PIRSF000641">
    <property type="entry name" value="SRK"/>
    <property type="match status" value="1"/>
</dbReference>
<dbReference type="SUPFAM" id="SSF56112">
    <property type="entry name" value="Protein kinase-like (PK-like)"/>
    <property type="match status" value="1"/>
</dbReference>
<dbReference type="InterPro" id="IPR000858">
    <property type="entry name" value="S_locus_glycoprot_dom"/>
</dbReference>
<dbReference type="InterPro" id="IPR036426">
    <property type="entry name" value="Bulb-type_lectin_dom_sf"/>
</dbReference>
<evidence type="ECO:0000259" key="14">
    <source>
        <dbReference type="PROSITE" id="PS50927"/>
    </source>
</evidence>
<dbReference type="InterPro" id="IPR001245">
    <property type="entry name" value="Ser-Thr/Tyr_kinase_cat_dom"/>
</dbReference>
<dbReference type="PANTHER" id="PTHR32444:SF118">
    <property type="entry name" value="OS09G0551150 PROTEIN"/>
    <property type="match status" value="1"/>
</dbReference>
<dbReference type="Pfam" id="PF01453">
    <property type="entry name" value="B_lectin"/>
    <property type="match status" value="1"/>
</dbReference>
<dbReference type="InterPro" id="IPR000719">
    <property type="entry name" value="Prot_kinase_dom"/>
</dbReference>
<dbReference type="PROSITE" id="PS00108">
    <property type="entry name" value="PROTEIN_KINASE_ST"/>
    <property type="match status" value="1"/>
</dbReference>
<evidence type="ECO:0000256" key="1">
    <source>
        <dbReference type="ARBA" id="ARBA00022527"/>
    </source>
</evidence>
<dbReference type="PROSITE" id="PS50948">
    <property type="entry name" value="PAN"/>
    <property type="match status" value="1"/>
</dbReference>
<evidence type="ECO:0000256" key="6">
    <source>
        <dbReference type="ARBA" id="ARBA00022840"/>
    </source>
</evidence>
<dbReference type="GO" id="GO:0006955">
    <property type="term" value="P:immune response"/>
    <property type="evidence" value="ECO:0000318"/>
    <property type="project" value="GO_Central"/>
</dbReference>
<dbReference type="GO" id="GO:0005524">
    <property type="term" value="F:ATP binding"/>
    <property type="evidence" value="ECO:0007669"/>
    <property type="project" value="UniProtKB-KW"/>
</dbReference>
<keyword evidence="3 12" id="KW-0732">Signal</keyword>
<dbReference type="FunFam" id="1.10.510.10:FF:000060">
    <property type="entry name" value="G-type lectin S-receptor-like serine/threonine-protein kinase"/>
    <property type="match status" value="1"/>
</dbReference>
<sequence>MEKLTVFNIFSSFVFLFSIQLSKAADTITPASSFIRDGEKFVSSSERFELGFFSPRKSRYRYLGIWYKQIPDTVVWVANRNSPIIEPNAALTISNNGNLVILNLTNGAIWSSNTSRKAENPVAQLLDTGNLIVRDNFSRSASEGSCLWQSFDYPSDTLLAGMKLGWDLKNGVERYLTSWRSADDPSPGNITNRLDIHVLPELGLYNGSQKLSRSGPWNGIFFGAAPSYASILSEPILVDNEDEIYYSYESYNNPIIAILTVNPSGTVQRLIWHERSNGWAAVHLAPTLFCQFYGHCGGNRVCSYEKTPNCECLKGFKPKSQHNQTRPGSCVRSESADCKSGDRFIMVDDIKLPDLLNVSLNKSMNLKECEAECLKNRTCRAYANSEVTGRGSGCLMWYGDLIDTTKAKFHNGQPMAREAILVICPSFSSGGASYYFMHILSMETKTQGKSLASVSAATNNFGVENKLGEGGFGPVYKSGQGLEEFKNEIKLTAKLQHRNLVRLLGCCVEQGENVLIYEYLPNKSLDSFLFDTTKEGLLGWGARIRIIEGIAQGLLYLHQYSRLRVIHRDLKPSNILLDSNMIPKISDFGLARMFGGDELQSNTKRIVGTYGYMSPEYAIHGFFSIKSDVFSFGVLLLETLSSKRSTRFFNTNSLTLLGHAWNLWKDDRSWELMDPKLQCEASYPIVKRYINVALLCVQENAADRPTMSEVISMLTNEFVNLPSPQQPGFSSLKKSVETVARSMNRLTLSVMDAR</sequence>
<dbReference type="FunFam" id="2.90.10.10:FF:000001">
    <property type="entry name" value="G-type lectin S-receptor-like serine/threonine-protein kinase"/>
    <property type="match status" value="1"/>
</dbReference>
<dbReference type="Pfam" id="PF00954">
    <property type="entry name" value="S_locus_glycop"/>
    <property type="match status" value="1"/>
</dbReference>
<keyword evidence="2 11" id="KW-0808">Transferase</keyword>
<dbReference type="PROSITE" id="PS50011">
    <property type="entry name" value="PROTEIN_KINASE_DOM"/>
    <property type="match status" value="1"/>
</dbReference>
<dbReference type="InterPro" id="IPR008271">
    <property type="entry name" value="Ser/Thr_kinase_AS"/>
</dbReference>
<evidence type="ECO:0000256" key="11">
    <source>
        <dbReference type="PIRNR" id="PIRNR000641"/>
    </source>
</evidence>
<evidence type="ECO:0000256" key="9">
    <source>
        <dbReference type="ARBA" id="ARBA00047899"/>
    </source>
</evidence>
<comment type="catalytic activity">
    <reaction evidence="9 11">
        <text>L-threonyl-[protein] + ATP = O-phospho-L-threonyl-[protein] + ADP + H(+)</text>
        <dbReference type="Rhea" id="RHEA:46608"/>
        <dbReference type="Rhea" id="RHEA-COMP:11060"/>
        <dbReference type="Rhea" id="RHEA-COMP:11605"/>
        <dbReference type="ChEBI" id="CHEBI:15378"/>
        <dbReference type="ChEBI" id="CHEBI:30013"/>
        <dbReference type="ChEBI" id="CHEBI:30616"/>
        <dbReference type="ChEBI" id="CHEBI:61977"/>
        <dbReference type="ChEBI" id="CHEBI:456216"/>
        <dbReference type="EC" id="2.7.11.1"/>
    </reaction>
</comment>
<feature type="signal peptide" evidence="12">
    <location>
        <begin position="1"/>
        <end position="24"/>
    </location>
</feature>
<keyword evidence="7" id="KW-1015">Disulfide bond</keyword>
<dbReference type="PROSITE" id="PS50927">
    <property type="entry name" value="BULB_LECTIN"/>
    <property type="match status" value="1"/>
</dbReference>
<evidence type="ECO:0000256" key="3">
    <source>
        <dbReference type="ARBA" id="ARBA00022729"/>
    </source>
</evidence>
<dbReference type="PANTHER" id="PTHR32444">
    <property type="entry name" value="BULB-TYPE LECTIN DOMAIN-CONTAINING PROTEIN"/>
    <property type="match status" value="1"/>
</dbReference>
<feature type="domain" description="Apple" evidence="15">
    <location>
        <begin position="338"/>
        <end position="420"/>
    </location>
</feature>
<dbReference type="Pfam" id="PF08276">
    <property type="entry name" value="PAN_2"/>
    <property type="match status" value="1"/>
</dbReference>
<evidence type="ECO:0000313" key="16">
    <source>
        <dbReference type="EMBL" id="KDO74288.1"/>
    </source>
</evidence>
<dbReference type="EC" id="2.7.11.1" evidence="11"/>
<evidence type="ECO:0000256" key="12">
    <source>
        <dbReference type="SAM" id="SignalP"/>
    </source>
</evidence>
<proteinExistence type="inferred from homology"/>
<feature type="domain" description="Protein kinase" evidence="13">
    <location>
        <begin position="461"/>
        <end position="719"/>
    </location>
</feature>
<dbReference type="Proteomes" id="UP000027120">
    <property type="component" value="Unassembled WGS sequence"/>
</dbReference>
<comment type="similarity">
    <text evidence="11">Belongs to the protein kinase superfamily. Ser/Thr protein kinase family.</text>
</comment>
<evidence type="ECO:0000256" key="4">
    <source>
        <dbReference type="ARBA" id="ARBA00022741"/>
    </source>
</evidence>
<dbReference type="GO" id="GO:0005886">
    <property type="term" value="C:plasma membrane"/>
    <property type="evidence" value="ECO:0000318"/>
    <property type="project" value="GO_Central"/>
</dbReference>
<dbReference type="GO" id="GO:0106310">
    <property type="term" value="F:protein serine kinase activity"/>
    <property type="evidence" value="ECO:0007669"/>
    <property type="project" value="RHEA"/>
</dbReference>
<dbReference type="Gene3D" id="1.10.510.10">
    <property type="entry name" value="Transferase(Phosphotransferase) domain 1"/>
    <property type="match status" value="1"/>
</dbReference>
<dbReference type="AlphaFoldDB" id="A0A067G3Y0"/>
<comment type="catalytic activity">
    <reaction evidence="10 11">
        <text>L-seryl-[protein] + ATP = O-phospho-L-seryl-[protein] + ADP + H(+)</text>
        <dbReference type="Rhea" id="RHEA:17989"/>
        <dbReference type="Rhea" id="RHEA-COMP:9863"/>
        <dbReference type="Rhea" id="RHEA-COMP:11604"/>
        <dbReference type="ChEBI" id="CHEBI:15378"/>
        <dbReference type="ChEBI" id="CHEBI:29999"/>
        <dbReference type="ChEBI" id="CHEBI:30616"/>
        <dbReference type="ChEBI" id="CHEBI:83421"/>
        <dbReference type="ChEBI" id="CHEBI:456216"/>
        <dbReference type="EC" id="2.7.11.1"/>
    </reaction>
</comment>
<dbReference type="Gene3D" id="3.30.200.20">
    <property type="entry name" value="Phosphorylase Kinase, domain 1"/>
    <property type="match status" value="2"/>
</dbReference>
<dbReference type="GO" id="GO:0007165">
    <property type="term" value="P:signal transduction"/>
    <property type="evidence" value="ECO:0000318"/>
    <property type="project" value="GO_Central"/>
</dbReference>
<evidence type="ECO:0000259" key="15">
    <source>
        <dbReference type="PROSITE" id="PS50948"/>
    </source>
</evidence>
<dbReference type="GO" id="GO:0048544">
    <property type="term" value="P:recognition of pollen"/>
    <property type="evidence" value="ECO:0007669"/>
    <property type="project" value="InterPro"/>
</dbReference>
<dbReference type="SMR" id="A0A067G3Y0"/>
<dbReference type="SMART" id="SM00220">
    <property type="entry name" value="S_TKc"/>
    <property type="match status" value="1"/>
</dbReference>
<dbReference type="InterPro" id="IPR001480">
    <property type="entry name" value="Bulb-type_lectin_dom"/>
</dbReference>
<keyword evidence="8" id="KW-0325">Glycoprotein</keyword>
<keyword evidence="17" id="KW-1185">Reference proteome</keyword>
<dbReference type="EMBL" id="KK784884">
    <property type="protein sequence ID" value="KDO74288.1"/>
    <property type="molecule type" value="Genomic_DNA"/>
</dbReference>
<dbReference type="InterPro" id="IPR011009">
    <property type="entry name" value="Kinase-like_dom_sf"/>
</dbReference>
<dbReference type="SUPFAM" id="SSF51110">
    <property type="entry name" value="alpha-D-mannose-specific plant lectins"/>
    <property type="match status" value="1"/>
</dbReference>
<evidence type="ECO:0000259" key="13">
    <source>
        <dbReference type="PROSITE" id="PS50011"/>
    </source>
</evidence>
<dbReference type="SMART" id="SM00108">
    <property type="entry name" value="B_lectin"/>
    <property type="match status" value="1"/>
</dbReference>
<keyword evidence="4 11" id="KW-0547">Nucleotide-binding</keyword>
<feature type="chain" id="PRO_5001637640" description="Receptor-like serine/threonine-protein kinase" evidence="12">
    <location>
        <begin position="25"/>
        <end position="754"/>
    </location>
</feature>